<dbReference type="Pfam" id="PF00072">
    <property type="entry name" value="Response_reg"/>
    <property type="match status" value="1"/>
</dbReference>
<evidence type="ECO:0000256" key="3">
    <source>
        <dbReference type="PROSITE-ProRule" id="PRU00169"/>
    </source>
</evidence>
<organism evidence="5 6">
    <name type="scientific">Shinella lacus</name>
    <dbReference type="NCBI Taxonomy" id="2654216"/>
    <lineage>
        <taxon>Bacteria</taxon>
        <taxon>Pseudomonadati</taxon>
        <taxon>Pseudomonadota</taxon>
        <taxon>Alphaproteobacteria</taxon>
        <taxon>Hyphomicrobiales</taxon>
        <taxon>Rhizobiaceae</taxon>
        <taxon>Shinella</taxon>
    </lineage>
</organism>
<feature type="domain" description="Response regulatory" evidence="4">
    <location>
        <begin position="3"/>
        <end position="119"/>
    </location>
</feature>
<feature type="modified residue" description="4-aspartylphosphate" evidence="3">
    <location>
        <position position="52"/>
    </location>
</feature>
<evidence type="ECO:0000313" key="5">
    <source>
        <dbReference type="EMBL" id="MCQ4628836.1"/>
    </source>
</evidence>
<name>A0ABT1R0Z1_9HYPH</name>
<dbReference type="PANTHER" id="PTHR45339:SF1">
    <property type="entry name" value="HYBRID SIGNAL TRANSDUCTION HISTIDINE KINASE J"/>
    <property type="match status" value="1"/>
</dbReference>
<evidence type="ECO:0000256" key="1">
    <source>
        <dbReference type="ARBA" id="ARBA00022553"/>
    </source>
</evidence>
<dbReference type="InterPro" id="IPR011006">
    <property type="entry name" value="CheY-like_superfamily"/>
</dbReference>
<keyword evidence="1 3" id="KW-0597">Phosphoprotein</keyword>
<keyword evidence="2" id="KW-0902">Two-component regulatory system</keyword>
<evidence type="ECO:0000259" key="4">
    <source>
        <dbReference type="PROSITE" id="PS50110"/>
    </source>
</evidence>
<evidence type="ECO:0000313" key="6">
    <source>
        <dbReference type="Proteomes" id="UP000996601"/>
    </source>
</evidence>
<dbReference type="EMBL" id="WHSB02000001">
    <property type="protein sequence ID" value="MCQ4628836.1"/>
    <property type="molecule type" value="Genomic_DNA"/>
</dbReference>
<dbReference type="SMART" id="SM00448">
    <property type="entry name" value="REC"/>
    <property type="match status" value="1"/>
</dbReference>
<dbReference type="PROSITE" id="PS50110">
    <property type="entry name" value="RESPONSE_REGULATORY"/>
    <property type="match status" value="1"/>
</dbReference>
<dbReference type="PANTHER" id="PTHR45339">
    <property type="entry name" value="HYBRID SIGNAL TRANSDUCTION HISTIDINE KINASE J"/>
    <property type="match status" value="1"/>
</dbReference>
<dbReference type="Proteomes" id="UP000996601">
    <property type="component" value="Unassembled WGS sequence"/>
</dbReference>
<proteinExistence type="predicted"/>
<dbReference type="RefSeq" id="WP_256114912.1">
    <property type="nucleotide sequence ID" value="NZ_WHSB02000001.1"/>
</dbReference>
<keyword evidence="6" id="KW-1185">Reference proteome</keyword>
<sequence length="123" mass="13437">MVKILLVEDNEMNRDMLSRRLERRGYEVIFAHDGEEAVARAEADAPDLVLMDIGLPGIDGCEATRRIRSGPAGTGLPIIALTAHAMNVDEARAREAGCDDFDTKPIDLPRLIGKIEKLLPDTG</sequence>
<accession>A0ABT1R0Z1</accession>
<reference evidence="5" key="1">
    <citation type="submission" date="2021-07" db="EMBL/GenBank/DDBJ databases">
        <title>Shinella sp. nov., a novel member of the genus Shinella from water.</title>
        <authorList>
            <person name="Deng Y."/>
        </authorList>
    </citation>
    <scope>NUCLEOTIDE SEQUENCE</scope>
    <source>
        <strain evidence="5">CPCC 100929</strain>
    </source>
</reference>
<gene>
    <name evidence="5" type="ORF">GB927_002235</name>
</gene>
<evidence type="ECO:0000256" key="2">
    <source>
        <dbReference type="ARBA" id="ARBA00023012"/>
    </source>
</evidence>
<dbReference type="Gene3D" id="3.40.50.2300">
    <property type="match status" value="1"/>
</dbReference>
<protein>
    <submittedName>
        <fullName evidence="5">Response regulator</fullName>
    </submittedName>
</protein>
<comment type="caution">
    <text evidence="5">The sequence shown here is derived from an EMBL/GenBank/DDBJ whole genome shotgun (WGS) entry which is preliminary data.</text>
</comment>
<dbReference type="SUPFAM" id="SSF52172">
    <property type="entry name" value="CheY-like"/>
    <property type="match status" value="1"/>
</dbReference>
<dbReference type="InterPro" id="IPR001789">
    <property type="entry name" value="Sig_transdc_resp-reg_receiver"/>
</dbReference>